<keyword evidence="2" id="KW-1185">Reference proteome</keyword>
<organism evidence="1 2">
    <name type="scientific">Kitasatospora paracochleata</name>
    <dbReference type="NCBI Taxonomy" id="58354"/>
    <lineage>
        <taxon>Bacteria</taxon>
        <taxon>Bacillati</taxon>
        <taxon>Actinomycetota</taxon>
        <taxon>Actinomycetes</taxon>
        <taxon>Kitasatosporales</taxon>
        <taxon>Streptomycetaceae</taxon>
        <taxon>Kitasatospora</taxon>
    </lineage>
</organism>
<evidence type="ECO:0008006" key="3">
    <source>
        <dbReference type="Google" id="ProtNLM"/>
    </source>
</evidence>
<dbReference type="EMBL" id="JAMZDX010000002">
    <property type="protein sequence ID" value="MCP2308311.1"/>
    <property type="molecule type" value="Genomic_DNA"/>
</dbReference>
<gene>
    <name evidence="1" type="ORF">FHR36_001435</name>
</gene>
<evidence type="ECO:0000313" key="2">
    <source>
        <dbReference type="Proteomes" id="UP001206483"/>
    </source>
</evidence>
<dbReference type="InterPro" id="IPR038070">
    <property type="entry name" value="Rv2632c-like_sf"/>
</dbReference>
<dbReference type="SUPFAM" id="SSF143212">
    <property type="entry name" value="Rv2632c-like"/>
    <property type="match status" value="1"/>
</dbReference>
<proteinExistence type="predicted"/>
<accession>A0ABT1ITT2</accession>
<dbReference type="Gene3D" id="3.30.160.240">
    <property type="entry name" value="Rv1738"/>
    <property type="match status" value="1"/>
</dbReference>
<dbReference type="Proteomes" id="UP001206483">
    <property type="component" value="Unassembled WGS sequence"/>
</dbReference>
<comment type="caution">
    <text evidence="1">The sequence shown here is derived from an EMBL/GenBank/DDBJ whole genome shotgun (WGS) entry which is preliminary data.</text>
</comment>
<reference evidence="1 2" key="1">
    <citation type="submission" date="2022-06" db="EMBL/GenBank/DDBJ databases">
        <title>Sequencing the genomes of 1000 actinobacteria strains.</title>
        <authorList>
            <person name="Klenk H.-P."/>
        </authorList>
    </citation>
    <scope>NUCLEOTIDE SEQUENCE [LARGE SCALE GENOMIC DNA]</scope>
    <source>
        <strain evidence="1 2">DSM 41656</strain>
    </source>
</reference>
<dbReference type="InterPro" id="IPR015057">
    <property type="entry name" value="Rv2632c-like"/>
</dbReference>
<name>A0ABT1ITT2_9ACTN</name>
<evidence type="ECO:0000313" key="1">
    <source>
        <dbReference type="EMBL" id="MCP2308311.1"/>
    </source>
</evidence>
<protein>
    <recommendedName>
        <fullName evidence="3">DUF1876 domain-containing protein</fullName>
    </recommendedName>
</protein>
<sequence>MHNQWDVELSFEEDGTHTACEARLIGTGAPALTGRGESERSTGDRPVARIGEEVAAARALDELSRRLRTQATGDIQDESHRPGYLIY</sequence>
<dbReference type="RefSeq" id="WP_253794912.1">
    <property type="nucleotide sequence ID" value="NZ_BAAAUB010000030.1"/>
</dbReference>
<dbReference type="Pfam" id="PF08962">
    <property type="entry name" value="Rv2632c-like"/>
    <property type="match status" value="1"/>
</dbReference>